<dbReference type="AlphaFoldDB" id="A0AA45AK78"/>
<proteinExistence type="predicted"/>
<dbReference type="Gene3D" id="3.10.180.10">
    <property type="entry name" value="2,3-Dihydroxybiphenyl 1,2-Dioxygenase, domain 1"/>
    <property type="match status" value="1"/>
</dbReference>
<accession>A0AA45AK78</accession>
<sequence>MAAALTSAWKIIPSLQSTSIAATAAFYTEELGFTLAGTESDGGEAYFCSVHAGPKAAANIYFFRASPEDCKPGAVMIAVGTAEVDSFYAYLRGRPAVKVVEEIEDKPWEYRQFSILDPDGNRLTFFRFLEGGNPGTECLRTVL</sequence>
<dbReference type="SUPFAM" id="SSF54593">
    <property type="entry name" value="Glyoxalase/Bleomycin resistance protein/Dihydroxybiphenyl dioxygenase"/>
    <property type="match status" value="1"/>
</dbReference>
<evidence type="ECO:0000313" key="2">
    <source>
        <dbReference type="EMBL" id="PNH29359.1"/>
    </source>
</evidence>
<evidence type="ECO:0000259" key="1">
    <source>
        <dbReference type="PROSITE" id="PS51819"/>
    </source>
</evidence>
<protein>
    <recommendedName>
        <fullName evidence="1">VOC domain-containing protein</fullName>
    </recommendedName>
</protein>
<evidence type="ECO:0000313" key="3">
    <source>
        <dbReference type="Proteomes" id="UP000236305"/>
    </source>
</evidence>
<dbReference type="Proteomes" id="UP000236305">
    <property type="component" value="Unassembled WGS sequence"/>
</dbReference>
<dbReference type="InterPro" id="IPR004360">
    <property type="entry name" value="Glyas_Fos-R_dOase_dom"/>
</dbReference>
<dbReference type="OMA" id="WGYRQFA"/>
<reference evidence="2 3" key="1">
    <citation type="submission" date="2017-12" db="EMBL/GenBank/DDBJ databases">
        <title>Comparative genomics yields insights into virulence evolution of Verticillium dahliae.</title>
        <authorList>
            <person name="Fan R."/>
            <person name="Armitage A.D."/>
            <person name="Cascant-Lopez E."/>
            <person name="Sobczyk M."/>
            <person name="Cockerton H.M."/>
            <person name="Harrison R.J."/>
        </authorList>
    </citation>
    <scope>NUCLEOTIDE SEQUENCE [LARGE SCALE GENOMIC DNA]</scope>
    <source>
        <strain evidence="2 3">12008</strain>
    </source>
</reference>
<dbReference type="Pfam" id="PF00903">
    <property type="entry name" value="Glyoxalase"/>
    <property type="match status" value="1"/>
</dbReference>
<feature type="domain" description="VOC" evidence="1">
    <location>
        <begin position="8"/>
        <end position="128"/>
    </location>
</feature>
<organism evidence="2 3">
    <name type="scientific">Verticillium dahliae</name>
    <name type="common">Verticillium wilt</name>
    <dbReference type="NCBI Taxonomy" id="27337"/>
    <lineage>
        <taxon>Eukaryota</taxon>
        <taxon>Fungi</taxon>
        <taxon>Dikarya</taxon>
        <taxon>Ascomycota</taxon>
        <taxon>Pezizomycotina</taxon>
        <taxon>Sordariomycetes</taxon>
        <taxon>Hypocreomycetidae</taxon>
        <taxon>Glomerellales</taxon>
        <taxon>Plectosphaerellaceae</taxon>
        <taxon>Verticillium</taxon>
    </lineage>
</organism>
<dbReference type="InterPro" id="IPR029068">
    <property type="entry name" value="Glyas_Bleomycin-R_OHBP_Dase"/>
</dbReference>
<dbReference type="PROSITE" id="PS51819">
    <property type="entry name" value="VOC"/>
    <property type="match status" value="1"/>
</dbReference>
<name>A0AA45AK78_VERDA</name>
<comment type="caution">
    <text evidence="2">The sequence shown here is derived from an EMBL/GenBank/DDBJ whole genome shotgun (WGS) entry which is preliminary data.</text>
</comment>
<dbReference type="EMBL" id="MPSH01000027">
    <property type="protein sequence ID" value="PNH29359.1"/>
    <property type="molecule type" value="Genomic_DNA"/>
</dbReference>
<gene>
    <name evidence="2" type="ORF">BJF96_g7324</name>
</gene>
<dbReference type="InterPro" id="IPR037523">
    <property type="entry name" value="VOC_core"/>
</dbReference>